<dbReference type="GO" id="GO:0046872">
    <property type="term" value="F:metal ion binding"/>
    <property type="evidence" value="ECO:0007669"/>
    <property type="project" value="UniProtKB-KW"/>
</dbReference>
<keyword evidence="18" id="KW-1185">Reference proteome</keyword>
<dbReference type="AlphaFoldDB" id="A0ABD6BQU8"/>
<dbReference type="Pfam" id="PF02790">
    <property type="entry name" value="COX2_TM"/>
    <property type="match status" value="1"/>
</dbReference>
<dbReference type="PRINTS" id="PR01166">
    <property type="entry name" value="CYCOXIDASEII"/>
</dbReference>
<comment type="similarity">
    <text evidence="2">Belongs to the cytochrome c oxidase subunit 2 family.</text>
</comment>
<evidence type="ECO:0000256" key="1">
    <source>
        <dbReference type="ARBA" id="ARBA00004141"/>
    </source>
</evidence>
<keyword evidence="10 14" id="KW-1133">Transmembrane helix</keyword>
<feature type="domain" description="Cytochrome oxidase subunit II transmembrane region profile" evidence="16">
    <location>
        <begin position="14"/>
        <end position="111"/>
    </location>
</feature>
<dbReference type="InterPro" id="IPR036257">
    <property type="entry name" value="Cyt_c_oxidase_su2_TM_sf"/>
</dbReference>
<feature type="domain" description="Cytochrome oxidase subunit II copper A binding" evidence="15">
    <location>
        <begin position="120"/>
        <end position="233"/>
    </location>
</feature>
<dbReference type="EC" id="7.1.1.9" evidence="3"/>
<evidence type="ECO:0000256" key="7">
    <source>
        <dbReference type="ARBA" id="ARBA00022723"/>
    </source>
</evidence>
<dbReference type="RefSeq" id="WP_267646348.1">
    <property type="nucleotide sequence ID" value="NZ_JANHGR010000001.1"/>
</dbReference>
<dbReference type="GO" id="GO:0016020">
    <property type="term" value="C:membrane"/>
    <property type="evidence" value="ECO:0007669"/>
    <property type="project" value="UniProtKB-SubCell"/>
</dbReference>
<keyword evidence="12 14" id="KW-0472">Membrane</keyword>
<dbReference type="EMBL" id="JBHUCZ010000003">
    <property type="protein sequence ID" value="MFD1567376.1"/>
    <property type="molecule type" value="Genomic_DNA"/>
</dbReference>
<keyword evidence="6 14" id="KW-0812">Transmembrane</keyword>
<dbReference type="Pfam" id="PF00116">
    <property type="entry name" value="COX2"/>
    <property type="match status" value="1"/>
</dbReference>
<dbReference type="Gene3D" id="2.60.40.420">
    <property type="entry name" value="Cupredoxins - blue copper proteins"/>
    <property type="match status" value="1"/>
</dbReference>
<evidence type="ECO:0000259" key="15">
    <source>
        <dbReference type="PROSITE" id="PS50857"/>
    </source>
</evidence>
<evidence type="ECO:0000256" key="5">
    <source>
        <dbReference type="ARBA" id="ARBA00022660"/>
    </source>
</evidence>
<dbReference type="GO" id="GO:0004129">
    <property type="term" value="F:cytochrome-c oxidase activity"/>
    <property type="evidence" value="ECO:0007669"/>
    <property type="project" value="UniProtKB-EC"/>
</dbReference>
<feature type="transmembrane region" description="Helical" evidence="14">
    <location>
        <begin position="83"/>
        <end position="104"/>
    </location>
</feature>
<organism evidence="17 18">
    <name type="scientific">Halolamina litorea</name>
    <dbReference type="NCBI Taxonomy" id="1515593"/>
    <lineage>
        <taxon>Archaea</taxon>
        <taxon>Methanobacteriati</taxon>
        <taxon>Methanobacteriota</taxon>
        <taxon>Stenosarchaea group</taxon>
        <taxon>Halobacteria</taxon>
        <taxon>Halobacteriales</taxon>
        <taxon>Haloferacaceae</taxon>
    </lineage>
</organism>
<dbReference type="InterPro" id="IPR045187">
    <property type="entry name" value="CcO_II"/>
</dbReference>
<dbReference type="Proteomes" id="UP001597139">
    <property type="component" value="Unassembled WGS sequence"/>
</dbReference>
<feature type="transmembrane region" description="Helical" evidence="14">
    <location>
        <begin position="44"/>
        <end position="63"/>
    </location>
</feature>
<dbReference type="InterPro" id="IPR011759">
    <property type="entry name" value="Cyt_c_oxidase_su2_TM_dom"/>
</dbReference>
<dbReference type="PANTHER" id="PTHR22888">
    <property type="entry name" value="CYTOCHROME C OXIDASE, SUBUNIT II"/>
    <property type="match status" value="1"/>
</dbReference>
<evidence type="ECO:0000256" key="14">
    <source>
        <dbReference type="SAM" id="Phobius"/>
    </source>
</evidence>
<evidence type="ECO:0000256" key="4">
    <source>
        <dbReference type="ARBA" id="ARBA00022448"/>
    </source>
</evidence>
<evidence type="ECO:0000256" key="2">
    <source>
        <dbReference type="ARBA" id="ARBA00007866"/>
    </source>
</evidence>
<evidence type="ECO:0000313" key="18">
    <source>
        <dbReference type="Proteomes" id="UP001597139"/>
    </source>
</evidence>
<dbReference type="NCBIfam" id="TIGR02866">
    <property type="entry name" value="CoxB"/>
    <property type="match status" value="1"/>
</dbReference>
<gene>
    <name evidence="17" type="primary">coxB</name>
    <name evidence="17" type="ORF">ACFSAU_07710</name>
</gene>
<keyword evidence="8" id="KW-1278">Translocase</keyword>
<dbReference type="SUPFAM" id="SSF49503">
    <property type="entry name" value="Cupredoxins"/>
    <property type="match status" value="1"/>
</dbReference>
<evidence type="ECO:0000256" key="10">
    <source>
        <dbReference type="ARBA" id="ARBA00022989"/>
    </source>
</evidence>
<name>A0ABD6BQU8_9EURY</name>
<evidence type="ECO:0000256" key="3">
    <source>
        <dbReference type="ARBA" id="ARBA00012949"/>
    </source>
</evidence>
<evidence type="ECO:0000259" key="16">
    <source>
        <dbReference type="PROSITE" id="PS50999"/>
    </source>
</evidence>
<dbReference type="Gene3D" id="1.10.287.90">
    <property type="match status" value="1"/>
</dbReference>
<dbReference type="PANTHER" id="PTHR22888:SF9">
    <property type="entry name" value="CYTOCHROME C OXIDASE SUBUNIT 2"/>
    <property type="match status" value="1"/>
</dbReference>
<keyword evidence="11" id="KW-0186">Copper</keyword>
<reference evidence="17 18" key="1">
    <citation type="journal article" date="2019" name="Int. J. Syst. Evol. Microbiol.">
        <title>The Global Catalogue of Microorganisms (GCM) 10K type strain sequencing project: providing services to taxonomists for standard genome sequencing and annotation.</title>
        <authorList>
            <consortium name="The Broad Institute Genomics Platform"/>
            <consortium name="The Broad Institute Genome Sequencing Center for Infectious Disease"/>
            <person name="Wu L."/>
            <person name="Ma J."/>
        </authorList>
    </citation>
    <scope>NUCLEOTIDE SEQUENCE [LARGE SCALE GENOMIC DNA]</scope>
    <source>
        <strain evidence="17 18">CGMCC 1.12859</strain>
    </source>
</reference>
<proteinExistence type="inferred from homology"/>
<keyword evidence="4" id="KW-0813">Transport</keyword>
<dbReference type="InterPro" id="IPR001505">
    <property type="entry name" value="Copper_CuA"/>
</dbReference>
<dbReference type="SUPFAM" id="SSF81464">
    <property type="entry name" value="Cytochrome c oxidase subunit II-like, transmembrane region"/>
    <property type="match status" value="1"/>
</dbReference>
<dbReference type="InterPro" id="IPR002429">
    <property type="entry name" value="CcO_II-like_C"/>
</dbReference>
<comment type="subcellular location">
    <subcellularLocation>
        <location evidence="1">Membrane</location>
        <topology evidence="1">Multi-pass membrane protein</topology>
    </subcellularLocation>
</comment>
<comment type="caution">
    <text evidence="17">The sequence shown here is derived from an EMBL/GenBank/DDBJ whole genome shotgun (WGS) entry which is preliminary data.</text>
</comment>
<dbReference type="InterPro" id="IPR008972">
    <property type="entry name" value="Cupredoxin"/>
</dbReference>
<evidence type="ECO:0000256" key="9">
    <source>
        <dbReference type="ARBA" id="ARBA00022982"/>
    </source>
</evidence>
<evidence type="ECO:0000313" key="17">
    <source>
        <dbReference type="EMBL" id="MFD1567376.1"/>
    </source>
</evidence>
<evidence type="ECO:0000256" key="6">
    <source>
        <dbReference type="ARBA" id="ARBA00022692"/>
    </source>
</evidence>
<evidence type="ECO:0000256" key="12">
    <source>
        <dbReference type="ARBA" id="ARBA00023136"/>
    </source>
</evidence>
<keyword evidence="7" id="KW-0479">Metal-binding</keyword>
<evidence type="ECO:0000256" key="8">
    <source>
        <dbReference type="ARBA" id="ARBA00022967"/>
    </source>
</evidence>
<keyword evidence="9" id="KW-0249">Electron transport</keyword>
<keyword evidence="5" id="KW-0679">Respiratory chain</keyword>
<accession>A0ABD6BQU8</accession>
<sequence>MRSPGPRRRRALLVTLVVLVVAVDPALAGPTTTADLINELRYKLLIIAIPVTIVAEAALYYAIKTFRNNDTPKPTLENRRLELTWTLGTAAILLFVGFASYGVMAQPSVVYPADKADADGDDVVVDVDAYQWGWEFNYPRHENVSTDTKVVLPVDTRVFFSISSRDVVHSFSVPEMGLKQDAFPGEENVIMTQTTEQGTYQGYCTEFCGVSHAKMTFTVEVMGQQEYQNWLGDQEQRPATDES</sequence>
<evidence type="ECO:0000256" key="11">
    <source>
        <dbReference type="ARBA" id="ARBA00023008"/>
    </source>
</evidence>
<protein>
    <recommendedName>
        <fullName evidence="3">cytochrome-c oxidase</fullName>
        <ecNumber evidence="3">7.1.1.9</ecNumber>
    </recommendedName>
    <alternativeName>
        <fullName evidence="13">Cytochrome c oxidase polypeptide II</fullName>
    </alternativeName>
</protein>
<dbReference type="InterPro" id="IPR014222">
    <property type="entry name" value="Cyt_c_oxidase_su2"/>
</dbReference>
<dbReference type="PROSITE" id="PS00078">
    <property type="entry name" value="COX2"/>
    <property type="match status" value="1"/>
</dbReference>
<evidence type="ECO:0000256" key="13">
    <source>
        <dbReference type="ARBA" id="ARBA00031389"/>
    </source>
</evidence>
<dbReference type="PROSITE" id="PS50857">
    <property type="entry name" value="COX2_CUA"/>
    <property type="match status" value="1"/>
</dbReference>
<dbReference type="PROSITE" id="PS50999">
    <property type="entry name" value="COX2_TM"/>
    <property type="match status" value="1"/>
</dbReference>